<evidence type="ECO:0000256" key="9">
    <source>
        <dbReference type="ARBA" id="ARBA00032658"/>
    </source>
</evidence>
<keyword evidence="7 11" id="KW-1133">Transmembrane helix</keyword>
<evidence type="ECO:0000256" key="3">
    <source>
        <dbReference type="ARBA" id="ARBA00009989"/>
    </source>
</evidence>
<evidence type="ECO:0000256" key="10">
    <source>
        <dbReference type="ARBA" id="ARBA00045828"/>
    </source>
</evidence>
<dbReference type="GO" id="GO:1905897">
    <property type="term" value="P:regulation of response to endoplasmic reticulum stress"/>
    <property type="evidence" value="ECO:0007669"/>
    <property type="project" value="TreeGrafter"/>
</dbReference>
<dbReference type="PRINTS" id="PR01000">
    <property type="entry name" value="SREBPS2PTASE"/>
</dbReference>
<evidence type="ECO:0000256" key="11">
    <source>
        <dbReference type="SAM" id="Phobius"/>
    </source>
</evidence>
<feature type="transmembrane region" description="Helical" evidence="11">
    <location>
        <begin position="156"/>
        <end position="175"/>
    </location>
</feature>
<evidence type="ECO:0000313" key="14">
    <source>
        <dbReference type="Proteomes" id="UP000838756"/>
    </source>
</evidence>
<dbReference type="EMBL" id="CAKXAJ010026487">
    <property type="protein sequence ID" value="CAH2269005.1"/>
    <property type="molecule type" value="Genomic_DNA"/>
</dbReference>
<comment type="function">
    <text evidence="10">Zinc metalloprotease that mediates intramembrane proteolysis of proteins such as ATF6, ATF6B, SREBF1/SREBP1 and SREBF2/SREBP2. Catalyzes the second step in the proteolytic activation of the sterol regulatory element-binding proteins (SREBPs) SREBF1/SREBP1 and SREBF2/SREBP2: cleaves SREBPs within the first transmembrane segment, thereby releasing the N-terminal segment with a portion of the transmembrane segment attached. Mature N-terminal SREBP fragments shuttle to the nucleus and activate gene transcription. Also mediates the second step in the proteolytic activation of the cyclic AMP-dependent transcription factor ATF-6 (ATF6 and ATF6B). Involved in intramembrane proteolysis during bone formation. In astrocytes and osteoblasts, upon DNA damage and ER stress, mediates the second step of the regulated intramembrane proteolytic activation of the transcription factor CREB3L1, leading to the inhibition of cell-cycle progression.</text>
</comment>
<dbReference type="SUPFAM" id="SSF50156">
    <property type="entry name" value="PDZ domain-like"/>
    <property type="match status" value="1"/>
</dbReference>
<dbReference type="GO" id="GO:0016020">
    <property type="term" value="C:membrane"/>
    <property type="evidence" value="ECO:0007669"/>
    <property type="project" value="InterPro"/>
</dbReference>
<reference evidence="13" key="1">
    <citation type="submission" date="2022-03" db="EMBL/GenBank/DDBJ databases">
        <authorList>
            <person name="Lindestad O."/>
        </authorList>
    </citation>
    <scope>NUCLEOTIDE SEQUENCE</scope>
</reference>
<name>A0A8S4SPX4_9NEOP</name>
<dbReference type="Proteomes" id="UP000838756">
    <property type="component" value="Unassembled WGS sequence"/>
</dbReference>
<dbReference type="InterPro" id="IPR036034">
    <property type="entry name" value="PDZ_sf"/>
</dbReference>
<evidence type="ECO:0000256" key="7">
    <source>
        <dbReference type="ARBA" id="ARBA00022989"/>
    </source>
</evidence>
<dbReference type="GO" id="GO:0031293">
    <property type="term" value="P:membrane protein intracellular domain proteolysis"/>
    <property type="evidence" value="ECO:0007669"/>
    <property type="project" value="TreeGrafter"/>
</dbReference>
<comment type="caution">
    <text evidence="13">The sequence shown here is derived from an EMBL/GenBank/DDBJ whole genome shotgun (WGS) entry which is preliminary data.</text>
</comment>
<dbReference type="InterPro" id="IPR001193">
    <property type="entry name" value="MBTPS2"/>
</dbReference>
<comment type="subcellular location">
    <subcellularLocation>
        <location evidence="2">Endomembrane system</location>
        <topology evidence="2">Multi-pass membrane protein</topology>
    </subcellularLocation>
</comment>
<feature type="transmembrane region" description="Helical" evidence="11">
    <location>
        <begin position="418"/>
        <end position="435"/>
    </location>
</feature>
<dbReference type="Gene3D" id="2.30.42.10">
    <property type="match status" value="1"/>
</dbReference>
<dbReference type="Pfam" id="PF02163">
    <property type="entry name" value="Peptidase_M50"/>
    <property type="match status" value="1"/>
</dbReference>
<protein>
    <recommendedName>
        <fullName evidence="5">Membrane-bound transcription factor site-2 protease</fullName>
        <ecNumber evidence="4">3.4.24.85</ecNumber>
    </recommendedName>
    <alternativeName>
        <fullName evidence="9">Endopeptidase S2P</fullName>
    </alternativeName>
</protein>
<evidence type="ECO:0000256" key="6">
    <source>
        <dbReference type="ARBA" id="ARBA00022692"/>
    </source>
</evidence>
<dbReference type="AlphaFoldDB" id="A0A8S4SPX4"/>
<dbReference type="GO" id="GO:0005737">
    <property type="term" value="C:cytoplasm"/>
    <property type="evidence" value="ECO:0007669"/>
    <property type="project" value="TreeGrafter"/>
</dbReference>
<evidence type="ECO:0000256" key="5">
    <source>
        <dbReference type="ARBA" id="ARBA00014400"/>
    </source>
</evidence>
<dbReference type="OrthoDB" id="69989at2759"/>
<keyword evidence="14" id="KW-1185">Reference proteome</keyword>
<evidence type="ECO:0000256" key="1">
    <source>
        <dbReference type="ARBA" id="ARBA00001350"/>
    </source>
</evidence>
<evidence type="ECO:0000313" key="13">
    <source>
        <dbReference type="EMBL" id="CAH2269005.1"/>
    </source>
</evidence>
<sequence length="497" mass="56932">MSFTVLCSFVVAFYVVLWFFDSFFKSCMHYPYYAFLEGTGLRVGVFNFTWKTTAFNRFIYRWSKNLTRVLRKWFNFGFIFAIAVFLPFAIWTLLNFIFEHFHESIQISGVPEVKAMLPGVNIPASDFWVYFMAIGFSSIFHELGHAAAAAQEDVQLLNIGVYVFAIIPIAFVELNTEHLNSLSITKRLKIYCAGVWHNVALAFIAMLLFFSAPILFSIAYKTDIGVRVTGFTSDSPLIKPRGLEDSDVILSINGCPIKNAKDWSYCLHVAHDRYGICTSAEYIAQNDEILMETIKENGIVECCPKDNLYSICFEYMEPRTLIVPGLAGQYSCLKPRDMVKNKVTKCTEATGHKCPQNMHCLKPLLNNETYLLIVEREDNNAVLYLGLPYDLHKTVFVDQYFPRSAVISFFSPMQFEKLLRYIFIFSLGIGLLNVLPCYGTDGHHIAKNMIQWLALYLNKNGDFITFFTVFTVVVGTGITVPILLYLFYKTIFIDNYY</sequence>
<evidence type="ECO:0000256" key="8">
    <source>
        <dbReference type="ARBA" id="ARBA00023136"/>
    </source>
</evidence>
<accession>A0A8S4SPX4</accession>
<organism evidence="13 14">
    <name type="scientific">Pararge aegeria aegeria</name>
    <dbReference type="NCBI Taxonomy" id="348720"/>
    <lineage>
        <taxon>Eukaryota</taxon>
        <taxon>Metazoa</taxon>
        <taxon>Ecdysozoa</taxon>
        <taxon>Arthropoda</taxon>
        <taxon>Hexapoda</taxon>
        <taxon>Insecta</taxon>
        <taxon>Pterygota</taxon>
        <taxon>Neoptera</taxon>
        <taxon>Endopterygota</taxon>
        <taxon>Lepidoptera</taxon>
        <taxon>Glossata</taxon>
        <taxon>Ditrysia</taxon>
        <taxon>Papilionoidea</taxon>
        <taxon>Nymphalidae</taxon>
        <taxon>Satyrinae</taxon>
        <taxon>Satyrini</taxon>
        <taxon>Parargina</taxon>
        <taxon>Pararge</taxon>
    </lineage>
</organism>
<keyword evidence="6 11" id="KW-0812">Transmembrane</keyword>
<feature type="transmembrane region" description="Helical" evidence="11">
    <location>
        <begin position="127"/>
        <end position="144"/>
    </location>
</feature>
<dbReference type="GO" id="GO:0004222">
    <property type="term" value="F:metalloendopeptidase activity"/>
    <property type="evidence" value="ECO:0007669"/>
    <property type="project" value="InterPro"/>
</dbReference>
<comment type="similarity">
    <text evidence="3">Belongs to the peptidase M50A family.</text>
</comment>
<feature type="transmembrane region" description="Helical" evidence="11">
    <location>
        <begin position="195"/>
        <end position="220"/>
    </location>
</feature>
<dbReference type="EC" id="3.4.24.85" evidence="4"/>
<feature type="transmembrane region" description="Helical" evidence="11">
    <location>
        <begin position="5"/>
        <end position="24"/>
    </location>
</feature>
<feature type="transmembrane region" description="Helical" evidence="11">
    <location>
        <begin position="30"/>
        <end position="52"/>
    </location>
</feature>
<dbReference type="InterPro" id="IPR008915">
    <property type="entry name" value="Peptidase_M50"/>
</dbReference>
<feature type="transmembrane region" description="Helical" evidence="11">
    <location>
        <begin position="73"/>
        <end position="94"/>
    </location>
</feature>
<evidence type="ECO:0000256" key="4">
    <source>
        <dbReference type="ARBA" id="ARBA00012347"/>
    </source>
</evidence>
<keyword evidence="8 11" id="KW-0472">Membrane</keyword>
<feature type="domain" description="Peptidase M50" evidence="12">
    <location>
        <begin position="131"/>
        <end position="454"/>
    </location>
</feature>
<feature type="transmembrane region" description="Helical" evidence="11">
    <location>
        <begin position="463"/>
        <end position="488"/>
    </location>
</feature>
<proteinExistence type="inferred from homology"/>
<dbReference type="GO" id="GO:0012505">
    <property type="term" value="C:endomembrane system"/>
    <property type="evidence" value="ECO:0007669"/>
    <property type="project" value="UniProtKB-SubCell"/>
</dbReference>
<evidence type="ECO:0000259" key="12">
    <source>
        <dbReference type="Pfam" id="PF02163"/>
    </source>
</evidence>
<dbReference type="PANTHER" id="PTHR13325:SF3">
    <property type="entry name" value="MEMBRANE-BOUND TRANSCRIPTION FACTOR SITE-2 PROTEASE"/>
    <property type="match status" value="1"/>
</dbReference>
<comment type="catalytic activity">
    <reaction evidence="1">
        <text>Cleaves several transcription factors that are type-2 transmembrane proteins within membrane-spanning domains. Known substrates include sterol regulatory element-binding protein (SREBP) -1, SREBP-2 and forms of the transcriptional activator ATF6. SREBP-2 is cleaved at the site 477-DRSRILL-|-CVLTFLCLSFNPLTSLLQWGGA-505. The residues Asn-Pro, 11 residues distal to the site of cleavage in the membrane-spanning domain, are important for cleavage by S2P endopeptidase. Replacement of either of these residues does not prevent cleavage, but there is no cleavage if both of these residues are replaced.</text>
        <dbReference type="EC" id="3.4.24.85"/>
    </reaction>
</comment>
<dbReference type="PANTHER" id="PTHR13325">
    <property type="entry name" value="PROTEASE M50 MEMBRANE-BOUND TRANSCRIPTION FACTOR SITE 2 PROTEASE"/>
    <property type="match status" value="1"/>
</dbReference>
<gene>
    <name evidence="13" type="primary">jg16029</name>
    <name evidence="13" type="ORF">PAEG_LOCUS27303</name>
</gene>
<evidence type="ECO:0000256" key="2">
    <source>
        <dbReference type="ARBA" id="ARBA00004127"/>
    </source>
</evidence>